<dbReference type="EMBL" id="JASBWT010000010">
    <property type="protein sequence ID" value="KAJ9101227.1"/>
    <property type="molecule type" value="Genomic_DNA"/>
</dbReference>
<sequence>MLDGNTMAEEDGDLAKSAAKSSASIPKSSTEDETLSTPSRTASLTPTMLRESKKRAERENRARPTTTDEEGTKDATTAPHSSTVPFPNDKQTRKIRPTRRGSTHSFAQTPHPAVGPSSSSSDSTAAARTAQSPMQRGQPGDSRRGHTGLASSTASIQNKMGGADLGTLSHLPVSTDNLLLHLHTDPRSSHITLSATAVGGAKVLPSAQVNPSLLVAGGSISLGAKSRSRTLSASSKGKARNPGSPSTSLPGSWLPSRERPGSAPAVASLRPGNSRLDTGQSSAIVASPSELPGSDIRDRSAPQEFAKAVASLGKPSTRSAKYFGGPYEGGSSSEMSRTTSSHEGSLANAASGEDWPSHVSPDPTPFGETFDLGKDSPSDLVSGGLAGTPRPGAGFRSQNDINRPTSYSSPLCPDTHTFLANDVPVQTPDSGLVAVTLSDSTSVKLETLVPGDMADKIERTEDEGEKRAILQSMAATTAGLINEPTDTPSLEKSGRNAPFSGLASGLGFTNVDLSKANITSTPPEQAGTGSLEQQATNSPTGSSCINEFSNMLNDAMRFTDRRPSSASSGGSSGPEERKGPTLIGTAGSLNDSDSSPMPDGGHTGNIQGALAGKFPSDEMSERSKENAWSTSDWNQFIHAYKSGRWDPNRIPHPPRASRDPSPSVLLPSQSTRSSPGLSRTSPTPIAEGMSRLNLETQGGTFGIASYLANRSNNRQEIPNVPKSAQLPGFEGLDVHRSSDPSVSTPSSYDVNSEISPVVSSFRRMEESQPRRSTVADAGQRDYNMYLPAIEPPIERQKSTAASSSTPRQRHGPGQILLNSGAATMRLAASNYTDLDFSPLSIPSPERELLDPMASALNPHHRPIPRTKDRQGSSSSDTTPRSNKPRSHLSATTSWRGETSSRYEPPLYTIAASPVASPAAHPDQRQQSESSLTAAASAIMGPPQSPKTGKSRRSSGGIVSNTRIPPASAPIEWNHPAQDLAPSDYFGNAIAGIQSTPKSTSRHSSFRSSRTSSSQTVTGQDPQAESPMAVHSAAIPETESTSRRISNGDKPRLLAHSSHGATTSSDITTRALFTSHEAPAALPSSDHHEKPTNVISRSQEEEDYYNRGFLAPPMSHHEESRRRALYGFRILHTAPDVNFDRIAHLAKLVFSSKIVLISLVDENENWNKVEIGLGAHHMPRVNTFCGHSILAKNDEPLVVLDSKEDWRFAGNPYVVGPPYIRFYAGAPLRTTEGFNVGSLCIIDTEPRSEFPPRSRMALKEFAAIVVREMELWRDKTRLKARDRIQTSMEQFTRECLELDNTAETNPANAQAKMNRVYERASKLVQKTLEVDGALVLDLAMFEAVERLQEDGSTVTEYQADPFGLVPGSEGEEEDVSVPEQHATFTTLPPWTIMGASETTPQNLPNRNKVGSAAEHAKFSDFLRNHQEGRIFEHVVPTWIRHMLPSKLQYAMIVPIFNIDKNPFAMLVAYTCDQSKQFLEGFELQFLRAIGVVILSAVLKRRMVLADKAKSNFISNISHELRTPLHGILAAAELLSDTPLDANQTSFLKTVQACGNSLVETVNHVLDFTKLSGSKKNTLEATIRPGVVNLARLVEETVEGCWIGQRARAMQGQSEIGSFYSPPTQTGSAGQKGQGQGWQVRCEKGGLRRVLMNLIGNSLKFTQHGYVQVTLRALADEPINGQLPIEMGVIDTGKGISKTFLKEQLFHPFSQENPLQQGTGLGLAIVNSIVRSDSVNGKVDVWSSEGLGTEIRVSLNVEVETDTSHDPKTSSESLASHANPSEEQFGQDLWISLHNFDHEDRGYVLNERVVAGYAGWWGFHVLDQSPDLGDIMVCNEECGIMEQLLKENDFARPILILTANRTPRMSTVVANYIKGGGFAQMVFKPVGPERLSTSLRAAVAAFDLSTPSQSTGSKSLRSDYFSPANFEYMQAVNGQQSVDAFSSKPPGYWDIILMDISMPIMDGIEATRAIRKVENDRRADHVAVLAKQSSQVTGNMDVKQDIIQARCKIFALSGRATQDDKHQAFSAGVDG</sequence>
<reference evidence="1" key="1">
    <citation type="submission" date="2023-04" db="EMBL/GenBank/DDBJ databases">
        <title>Draft Genome sequencing of Naganishia species isolated from polar environments using Oxford Nanopore Technology.</title>
        <authorList>
            <person name="Leo P."/>
            <person name="Venkateswaran K."/>
        </authorList>
    </citation>
    <scope>NUCLEOTIDE SEQUENCE</scope>
    <source>
        <strain evidence="1">MNA-CCFEE 5423</strain>
    </source>
</reference>
<keyword evidence="2" id="KW-1185">Reference proteome</keyword>
<comment type="caution">
    <text evidence="1">The sequence shown here is derived from an EMBL/GenBank/DDBJ whole genome shotgun (WGS) entry which is preliminary data.</text>
</comment>
<proteinExistence type="predicted"/>
<dbReference type="Proteomes" id="UP001227268">
    <property type="component" value="Unassembled WGS sequence"/>
</dbReference>
<evidence type="ECO:0000313" key="1">
    <source>
        <dbReference type="EMBL" id="KAJ9101227.1"/>
    </source>
</evidence>
<organism evidence="1 2">
    <name type="scientific">Naganishia friedmannii</name>
    <dbReference type="NCBI Taxonomy" id="89922"/>
    <lineage>
        <taxon>Eukaryota</taxon>
        <taxon>Fungi</taxon>
        <taxon>Dikarya</taxon>
        <taxon>Basidiomycota</taxon>
        <taxon>Agaricomycotina</taxon>
        <taxon>Tremellomycetes</taxon>
        <taxon>Filobasidiales</taxon>
        <taxon>Filobasidiaceae</taxon>
        <taxon>Naganishia</taxon>
    </lineage>
</organism>
<protein>
    <submittedName>
        <fullName evidence="1">Uncharacterized protein</fullName>
    </submittedName>
</protein>
<accession>A0ACC2VPI7</accession>
<name>A0ACC2VPI7_9TREE</name>
<gene>
    <name evidence="1" type="ORF">QFC21_003446</name>
</gene>
<evidence type="ECO:0000313" key="2">
    <source>
        <dbReference type="Proteomes" id="UP001227268"/>
    </source>
</evidence>